<gene>
    <name evidence="6" type="ORF">GCM10010310_57060</name>
</gene>
<accession>A0ABN3T8H4</accession>
<evidence type="ECO:0000313" key="6">
    <source>
        <dbReference type="EMBL" id="GAA2695462.1"/>
    </source>
</evidence>
<dbReference type="Pfam" id="PF01547">
    <property type="entry name" value="SBP_bac_1"/>
    <property type="match status" value="1"/>
</dbReference>
<keyword evidence="7" id="KW-1185">Reference proteome</keyword>
<dbReference type="InterPro" id="IPR006059">
    <property type="entry name" value="SBP"/>
</dbReference>
<dbReference type="PANTHER" id="PTHR43649">
    <property type="entry name" value="ARABINOSE-BINDING PROTEIN-RELATED"/>
    <property type="match status" value="1"/>
</dbReference>
<evidence type="ECO:0000256" key="4">
    <source>
        <dbReference type="SAM" id="MobiDB-lite"/>
    </source>
</evidence>
<feature type="signal peptide" evidence="5">
    <location>
        <begin position="1"/>
        <end position="27"/>
    </location>
</feature>
<feature type="chain" id="PRO_5045628985" evidence="5">
    <location>
        <begin position="28"/>
        <end position="446"/>
    </location>
</feature>
<dbReference type="Proteomes" id="UP001499989">
    <property type="component" value="Unassembled WGS sequence"/>
</dbReference>
<evidence type="ECO:0000256" key="5">
    <source>
        <dbReference type="SAM" id="SignalP"/>
    </source>
</evidence>
<evidence type="ECO:0000313" key="7">
    <source>
        <dbReference type="Proteomes" id="UP001499989"/>
    </source>
</evidence>
<dbReference type="Gene3D" id="3.40.190.10">
    <property type="entry name" value="Periplasmic binding protein-like II"/>
    <property type="match status" value="1"/>
</dbReference>
<dbReference type="PROSITE" id="PS51257">
    <property type="entry name" value="PROKAR_LIPOPROTEIN"/>
    <property type="match status" value="1"/>
</dbReference>
<name>A0ABN3T8H4_9ACTN</name>
<comment type="caution">
    <text evidence="6">The sequence shown here is derived from an EMBL/GenBank/DDBJ whole genome shotgun (WGS) entry which is preliminary data.</text>
</comment>
<reference evidence="6 7" key="1">
    <citation type="journal article" date="2019" name="Int. J. Syst. Evol. Microbiol.">
        <title>The Global Catalogue of Microorganisms (GCM) 10K type strain sequencing project: providing services to taxonomists for standard genome sequencing and annotation.</title>
        <authorList>
            <consortium name="The Broad Institute Genomics Platform"/>
            <consortium name="The Broad Institute Genome Sequencing Center for Infectious Disease"/>
            <person name="Wu L."/>
            <person name="Ma J."/>
        </authorList>
    </citation>
    <scope>NUCLEOTIDE SEQUENCE [LARGE SCALE GENOMIC DNA]</scope>
    <source>
        <strain evidence="6 7">JCM 4531</strain>
    </source>
</reference>
<feature type="compositionally biased region" description="Acidic residues" evidence="4">
    <location>
        <begin position="420"/>
        <end position="439"/>
    </location>
</feature>
<sequence length="446" mass="47832">MRRNRVLAGAAAGMLLGGALTACSSSADDDGPVTVKLLEFQEARAEVVEDLIPRFEKEMAKQGKEIKVELVADPLTDEQFRTKITQELHSGSAPDVIDMGGTNVTGLAGAGYLLNLDDHLDGWDGWDQYYPSVKEGARQPDGSFYSIPHEASIQSLFYREDVLKRLGVDTSQPRTWDELIGRLKQVRDKTGEAPLVLPAGTAWGGGSWSEGFLPVMAGTGSTFYDAKTKKWDVRSPGLSAAFGLYAKLVAADLLPVRDLQNPNPWEPTKYEKFVEGTLPVAAQGSWGWKYDWGPEGAAPIEDVRDKVGTWDYPALVPGTEPYSVGGGGFGYSVNADSAHADAAVELAKWLSSGTALAEQLAAVGAVAPRKDLADTAPYKDEPSLIEAERKLGSSVQPPRGDGEDQVSQAVQEATEKILSEDADGDEAADTFATEAEELLGDARVAR</sequence>
<feature type="region of interest" description="Disordered" evidence="4">
    <location>
        <begin position="387"/>
        <end position="446"/>
    </location>
</feature>
<dbReference type="EMBL" id="BAAASK010000021">
    <property type="protein sequence ID" value="GAA2695462.1"/>
    <property type="molecule type" value="Genomic_DNA"/>
</dbReference>
<dbReference type="InterPro" id="IPR050490">
    <property type="entry name" value="Bact_solute-bd_prot1"/>
</dbReference>
<evidence type="ECO:0000256" key="2">
    <source>
        <dbReference type="ARBA" id="ARBA00022448"/>
    </source>
</evidence>
<evidence type="ECO:0000256" key="3">
    <source>
        <dbReference type="ARBA" id="ARBA00022729"/>
    </source>
</evidence>
<dbReference type="RefSeq" id="WP_319123309.1">
    <property type="nucleotide sequence ID" value="NZ_BAAASK010000021.1"/>
</dbReference>
<keyword evidence="2" id="KW-0813">Transport</keyword>
<dbReference type="PANTHER" id="PTHR43649:SF34">
    <property type="entry name" value="ABC TRANSPORTER PERIPLASMIC-BINDING PROTEIN YCJN-RELATED"/>
    <property type="match status" value="1"/>
</dbReference>
<protein>
    <submittedName>
        <fullName evidence="6">Extracellular solute-binding protein</fullName>
    </submittedName>
</protein>
<keyword evidence="3 5" id="KW-0732">Signal</keyword>
<evidence type="ECO:0000256" key="1">
    <source>
        <dbReference type="ARBA" id="ARBA00008520"/>
    </source>
</evidence>
<proteinExistence type="inferred from homology"/>
<comment type="similarity">
    <text evidence="1">Belongs to the bacterial solute-binding protein 1 family.</text>
</comment>
<dbReference type="SUPFAM" id="SSF53850">
    <property type="entry name" value="Periplasmic binding protein-like II"/>
    <property type="match status" value="1"/>
</dbReference>
<organism evidence="6 7">
    <name type="scientific">Streptomyces violaceolatus</name>
    <dbReference type="NCBI Taxonomy" id="67378"/>
    <lineage>
        <taxon>Bacteria</taxon>
        <taxon>Bacillati</taxon>
        <taxon>Actinomycetota</taxon>
        <taxon>Actinomycetes</taxon>
        <taxon>Kitasatosporales</taxon>
        <taxon>Streptomycetaceae</taxon>
        <taxon>Streptomyces</taxon>
        <taxon>Streptomyces violaceoruber group</taxon>
    </lineage>
</organism>